<dbReference type="NCBIfam" id="NF041948">
    <property type="entry name" value="Phrelay_LuxU_Vib"/>
    <property type="match status" value="1"/>
</dbReference>
<dbReference type="STRING" id="1216006.VA7868_03692"/>
<evidence type="ECO:0000256" key="3">
    <source>
        <dbReference type="ARBA" id="ARBA00022553"/>
    </source>
</evidence>
<sequence length="119" mass="13281">MMMDLLNKEKIATLAKEIGQENVPVLLDIFLNELTTYQETLSAADTPARVDHLKEISHALKSSAASFGADRLCALAIDIDMRAKQQQLGEIDQETQIFMEMLHETHETYAAFSPESVTV</sequence>
<dbReference type="GO" id="GO:0000160">
    <property type="term" value="P:phosphorelay signal transduction system"/>
    <property type="evidence" value="ECO:0007669"/>
    <property type="project" value="UniProtKB-KW"/>
</dbReference>
<comment type="subunit">
    <text evidence="1">Monomer.</text>
</comment>
<evidence type="ECO:0000256" key="5">
    <source>
        <dbReference type="PROSITE-ProRule" id="PRU00110"/>
    </source>
</evidence>
<dbReference type="Proteomes" id="UP000184608">
    <property type="component" value="Unassembled WGS sequence"/>
</dbReference>
<dbReference type="InterPro" id="IPR053403">
    <property type="entry name" value="QS_phosphorelay_intermediate"/>
</dbReference>
<dbReference type="InterPro" id="IPR036641">
    <property type="entry name" value="HPT_dom_sf"/>
</dbReference>
<evidence type="ECO:0000256" key="1">
    <source>
        <dbReference type="ARBA" id="ARBA00011245"/>
    </source>
</evidence>
<feature type="domain" description="HPt" evidence="6">
    <location>
        <begin position="19"/>
        <end position="112"/>
    </location>
</feature>
<keyword evidence="8" id="KW-1185">Reference proteome</keyword>
<accession>A0A1M6B273</accession>
<name>A0A1M6B273_9VIBR</name>
<dbReference type="EMBL" id="FQXZ01000040">
    <property type="protein sequence ID" value="SHI42842.1"/>
    <property type="molecule type" value="Genomic_DNA"/>
</dbReference>
<evidence type="ECO:0000259" key="6">
    <source>
        <dbReference type="PROSITE" id="PS50894"/>
    </source>
</evidence>
<organism evidence="7 8">
    <name type="scientific">Vibrio aerogenes CECT 7868</name>
    <dbReference type="NCBI Taxonomy" id="1216006"/>
    <lineage>
        <taxon>Bacteria</taxon>
        <taxon>Pseudomonadati</taxon>
        <taxon>Pseudomonadota</taxon>
        <taxon>Gammaproteobacteria</taxon>
        <taxon>Vibrionales</taxon>
        <taxon>Vibrionaceae</taxon>
        <taxon>Vibrio</taxon>
    </lineage>
</organism>
<dbReference type="GO" id="GO:0004672">
    <property type="term" value="F:protein kinase activity"/>
    <property type="evidence" value="ECO:0007669"/>
    <property type="project" value="UniProtKB-ARBA"/>
</dbReference>
<evidence type="ECO:0000256" key="2">
    <source>
        <dbReference type="ARBA" id="ARBA00017260"/>
    </source>
</evidence>
<dbReference type="Gene3D" id="1.20.120.160">
    <property type="entry name" value="HPT domain"/>
    <property type="match status" value="1"/>
</dbReference>
<dbReference type="AlphaFoldDB" id="A0A1M6B273"/>
<feature type="modified residue" description="Phosphohistidine" evidence="5">
    <location>
        <position position="58"/>
    </location>
</feature>
<keyword evidence="4" id="KW-0902">Two-component regulatory system</keyword>
<evidence type="ECO:0000256" key="4">
    <source>
        <dbReference type="ARBA" id="ARBA00023012"/>
    </source>
</evidence>
<proteinExistence type="predicted"/>
<evidence type="ECO:0000313" key="8">
    <source>
        <dbReference type="Proteomes" id="UP000184608"/>
    </source>
</evidence>
<evidence type="ECO:0000313" key="7">
    <source>
        <dbReference type="EMBL" id="SHI42842.1"/>
    </source>
</evidence>
<dbReference type="PROSITE" id="PS50894">
    <property type="entry name" value="HPT"/>
    <property type="match status" value="1"/>
</dbReference>
<dbReference type="SUPFAM" id="SSF47226">
    <property type="entry name" value="Histidine-containing phosphotransfer domain, HPT domain"/>
    <property type="match status" value="1"/>
</dbReference>
<protein>
    <recommendedName>
        <fullName evidence="2">Phosphorelay protein LuxU</fullName>
    </recommendedName>
</protein>
<keyword evidence="3 5" id="KW-0597">Phosphoprotein</keyword>
<dbReference type="InterPro" id="IPR008207">
    <property type="entry name" value="Sig_transdc_His_kin_Hpt_dom"/>
</dbReference>
<reference evidence="7 8" key="1">
    <citation type="submission" date="2016-11" db="EMBL/GenBank/DDBJ databases">
        <authorList>
            <person name="Jaros S."/>
            <person name="Januszkiewicz K."/>
            <person name="Wedrychowicz H."/>
        </authorList>
    </citation>
    <scope>NUCLEOTIDE SEQUENCE [LARGE SCALE GENOMIC DNA]</scope>
    <source>
        <strain evidence="7 8">CECT 7868</strain>
    </source>
</reference>
<gene>
    <name evidence="7" type="primary">luxU</name>
    <name evidence="7" type="ORF">VA7868_03692</name>
</gene>
<dbReference type="Pfam" id="PF01627">
    <property type="entry name" value="Hpt"/>
    <property type="match status" value="1"/>
</dbReference>